<sequence length="379" mass="42950">MFYPSLIMLTGMVSLIGKEPRFATEIIDDRIDGGHDLTIGDVNGDGKPDIILADSHRVVWYRNGDWKRFVMVDNLTNDDGVCIAARDIDGDGKAEIAVASDSVYYLICPENPTHLWTSVQLRQVPPAHRMQWVKVSDSTYQLVVLPKYSMESDDSQTQAPTIRTYEKPTDLTLPWKQRFIGLPLPRANDLEVYNYGHQEVFYISGAGGMMAFFFRDGRWIRNTADWLARGRRLGRARIGALASRNTHVFAAIEPTHGNRITLYTPGLADSVLVYDKIKRRVLERKMEAGYGLGMADFLDLGRDQVVAGWKRPNEDGLFGIKLYVPFNPYWEAIDVYWVDRGGIACEDLDIEDMDGDGKPDIIAYGSSTHNLKIYWNRSK</sequence>
<dbReference type="Pfam" id="PF13517">
    <property type="entry name" value="FG-GAP_3"/>
    <property type="match status" value="1"/>
</dbReference>
<organism evidence="2 3">
    <name type="scientific">Parapedobacter indicus</name>
    <dbReference type="NCBI Taxonomy" id="1477437"/>
    <lineage>
        <taxon>Bacteria</taxon>
        <taxon>Pseudomonadati</taxon>
        <taxon>Bacteroidota</taxon>
        <taxon>Sphingobacteriia</taxon>
        <taxon>Sphingobacteriales</taxon>
        <taxon>Sphingobacteriaceae</taxon>
        <taxon>Parapedobacter</taxon>
    </lineage>
</organism>
<dbReference type="InterPro" id="IPR028994">
    <property type="entry name" value="Integrin_alpha_N"/>
</dbReference>
<dbReference type="Proteomes" id="UP000198670">
    <property type="component" value="Unassembled WGS sequence"/>
</dbReference>
<dbReference type="EMBL" id="FOQO01000010">
    <property type="protein sequence ID" value="SFJ50928.1"/>
    <property type="molecule type" value="Genomic_DNA"/>
</dbReference>
<dbReference type="PANTHER" id="PTHR44103">
    <property type="entry name" value="PROPROTEIN CONVERTASE P"/>
    <property type="match status" value="1"/>
</dbReference>
<accession>A0A1I3RX49</accession>
<evidence type="ECO:0000256" key="1">
    <source>
        <dbReference type="ARBA" id="ARBA00022729"/>
    </source>
</evidence>
<dbReference type="SUPFAM" id="SSF69318">
    <property type="entry name" value="Integrin alpha N-terminal domain"/>
    <property type="match status" value="1"/>
</dbReference>
<protein>
    <submittedName>
        <fullName evidence="2">Repeat domain-containing protein</fullName>
    </submittedName>
</protein>
<proteinExistence type="predicted"/>
<dbReference type="AlphaFoldDB" id="A0A1I3RX49"/>
<evidence type="ECO:0000313" key="2">
    <source>
        <dbReference type="EMBL" id="SFJ50928.1"/>
    </source>
</evidence>
<reference evidence="2 3" key="1">
    <citation type="submission" date="2016-10" db="EMBL/GenBank/DDBJ databases">
        <authorList>
            <person name="de Groot N.N."/>
        </authorList>
    </citation>
    <scope>NUCLEOTIDE SEQUENCE [LARGE SCALE GENOMIC DNA]</scope>
    <source>
        <strain evidence="2 3">RK1</strain>
    </source>
</reference>
<name>A0A1I3RX49_9SPHI</name>
<dbReference type="PANTHER" id="PTHR44103:SF1">
    <property type="entry name" value="PROPROTEIN CONVERTASE P"/>
    <property type="match status" value="1"/>
</dbReference>
<dbReference type="InterPro" id="IPR013517">
    <property type="entry name" value="FG-GAP"/>
</dbReference>
<evidence type="ECO:0000313" key="3">
    <source>
        <dbReference type="Proteomes" id="UP000198670"/>
    </source>
</evidence>
<dbReference type="STRING" id="1477437.SAMN05444682_110170"/>
<keyword evidence="3" id="KW-1185">Reference proteome</keyword>
<gene>
    <name evidence="2" type="ORF">SAMN05444682_110170</name>
</gene>
<keyword evidence="1" id="KW-0732">Signal</keyword>
<dbReference type="OrthoDB" id="1110382at2"/>
<dbReference type="Gene3D" id="2.130.10.130">
    <property type="entry name" value="Integrin alpha, N-terminal"/>
    <property type="match status" value="1"/>
</dbReference>